<dbReference type="Gene3D" id="1.10.443.10">
    <property type="entry name" value="Intergrase catalytic core"/>
    <property type="match status" value="1"/>
</dbReference>
<evidence type="ECO:0000256" key="3">
    <source>
        <dbReference type="ARBA" id="ARBA00023172"/>
    </source>
</evidence>
<dbReference type="InterPro" id="IPR002104">
    <property type="entry name" value="Integrase_catalytic"/>
</dbReference>
<evidence type="ECO:0000256" key="1">
    <source>
        <dbReference type="ARBA" id="ARBA00008857"/>
    </source>
</evidence>
<feature type="domain" description="Tyr recombinase" evidence="4">
    <location>
        <begin position="7"/>
        <end position="190"/>
    </location>
</feature>
<dbReference type="PROSITE" id="PS51898">
    <property type="entry name" value="TYR_RECOMBINASE"/>
    <property type="match status" value="1"/>
</dbReference>
<dbReference type="InterPro" id="IPR013762">
    <property type="entry name" value="Integrase-like_cat_sf"/>
</dbReference>
<evidence type="ECO:0000256" key="2">
    <source>
        <dbReference type="ARBA" id="ARBA00023125"/>
    </source>
</evidence>
<keyword evidence="3" id="KW-0233">DNA recombination</keyword>
<dbReference type="GO" id="GO:0003677">
    <property type="term" value="F:DNA binding"/>
    <property type="evidence" value="ECO:0007669"/>
    <property type="project" value="UniProtKB-KW"/>
</dbReference>
<dbReference type="OrthoDB" id="305957at2"/>
<proteinExistence type="inferred from homology"/>
<gene>
    <name evidence="5" type="ORF">CK510_17010</name>
</gene>
<protein>
    <submittedName>
        <fullName evidence="5">Integrase</fullName>
    </submittedName>
</protein>
<comment type="similarity">
    <text evidence="1">Belongs to the 'phage' integrase family.</text>
</comment>
<accession>A0A2A2TGC3</accession>
<evidence type="ECO:0000259" key="4">
    <source>
        <dbReference type="PROSITE" id="PS51898"/>
    </source>
</evidence>
<organism evidence="5 6">
    <name type="scientific">Brunnivagina elsteri CCALA 953</name>
    <dbReference type="NCBI Taxonomy" id="987040"/>
    <lineage>
        <taxon>Bacteria</taxon>
        <taxon>Bacillati</taxon>
        <taxon>Cyanobacteriota</taxon>
        <taxon>Cyanophyceae</taxon>
        <taxon>Nostocales</taxon>
        <taxon>Calotrichaceae</taxon>
        <taxon>Brunnivagina</taxon>
    </lineage>
</organism>
<keyword evidence="6" id="KW-1185">Reference proteome</keyword>
<name>A0A2A2TGC3_9CYAN</name>
<keyword evidence="2" id="KW-0238">DNA-binding</keyword>
<dbReference type="CDD" id="cd00397">
    <property type="entry name" value="DNA_BRE_C"/>
    <property type="match status" value="1"/>
</dbReference>
<dbReference type="SUPFAM" id="SSF56349">
    <property type="entry name" value="DNA breaking-rejoining enzymes"/>
    <property type="match status" value="1"/>
</dbReference>
<evidence type="ECO:0000313" key="5">
    <source>
        <dbReference type="EMBL" id="PAX52857.1"/>
    </source>
</evidence>
<sequence>MKNNRFGQAAIISNSEYSKIRREFKSEKYKLIWDIAWYTGERWGALVQLRVDDVYQNGKPRETITFRANTRKARPDGKRETRQVPVHPSLRESLYDYIPCLASGWLFPSRDETKHIDIRLADKILRSALLRADLEHKGISTHSTRRSFITKLNENGIDVATIQKITGHRDLKALAKYIEIPVDRIKGAINSL</sequence>
<dbReference type="Pfam" id="PF00589">
    <property type="entry name" value="Phage_integrase"/>
    <property type="match status" value="1"/>
</dbReference>
<evidence type="ECO:0000313" key="6">
    <source>
        <dbReference type="Proteomes" id="UP000218238"/>
    </source>
</evidence>
<dbReference type="AlphaFoldDB" id="A0A2A2TGC3"/>
<reference evidence="5 6" key="1">
    <citation type="submission" date="2017-08" db="EMBL/GenBank/DDBJ databases">
        <title>Draft genome sequence of filamentous cyanobacterium Calothrix elsteri CCALA 953.</title>
        <authorList>
            <person name="Gagunashvili A.N."/>
            <person name="Elster J."/>
            <person name="Andresson O.S."/>
        </authorList>
    </citation>
    <scope>NUCLEOTIDE SEQUENCE [LARGE SCALE GENOMIC DNA]</scope>
    <source>
        <strain evidence="5 6">CCALA 953</strain>
    </source>
</reference>
<dbReference type="PANTHER" id="PTHR30349">
    <property type="entry name" value="PHAGE INTEGRASE-RELATED"/>
    <property type="match status" value="1"/>
</dbReference>
<dbReference type="InterPro" id="IPR011010">
    <property type="entry name" value="DNA_brk_join_enz"/>
</dbReference>
<dbReference type="EMBL" id="NTFS01000192">
    <property type="protein sequence ID" value="PAX52857.1"/>
    <property type="molecule type" value="Genomic_DNA"/>
</dbReference>
<dbReference type="Proteomes" id="UP000218238">
    <property type="component" value="Unassembled WGS sequence"/>
</dbReference>
<dbReference type="PANTHER" id="PTHR30349:SF41">
    <property type="entry name" value="INTEGRASE_RECOMBINASE PROTEIN MJ0367-RELATED"/>
    <property type="match status" value="1"/>
</dbReference>
<dbReference type="RefSeq" id="WP_095722839.1">
    <property type="nucleotide sequence ID" value="NZ_NTFS01000192.1"/>
</dbReference>
<comment type="caution">
    <text evidence="5">The sequence shown here is derived from an EMBL/GenBank/DDBJ whole genome shotgun (WGS) entry which is preliminary data.</text>
</comment>
<dbReference type="InterPro" id="IPR050090">
    <property type="entry name" value="Tyrosine_recombinase_XerCD"/>
</dbReference>
<dbReference type="GO" id="GO:0006310">
    <property type="term" value="P:DNA recombination"/>
    <property type="evidence" value="ECO:0007669"/>
    <property type="project" value="UniProtKB-KW"/>
</dbReference>
<dbReference type="GO" id="GO:0015074">
    <property type="term" value="P:DNA integration"/>
    <property type="evidence" value="ECO:0007669"/>
    <property type="project" value="InterPro"/>
</dbReference>